<evidence type="ECO:0000256" key="2">
    <source>
        <dbReference type="SAM" id="Phobius"/>
    </source>
</evidence>
<dbReference type="EMBL" id="QXVO01000024">
    <property type="protein sequence ID" value="RIO45060.1"/>
    <property type="molecule type" value="Genomic_DNA"/>
</dbReference>
<keyword evidence="2" id="KW-1133">Transmembrane helix</keyword>
<name>A0A418JI60_STAHY</name>
<gene>
    <name evidence="3" type="ORF">BUZ57_08385</name>
</gene>
<evidence type="ECO:0000313" key="4">
    <source>
        <dbReference type="Proteomes" id="UP000285625"/>
    </source>
</evidence>
<organism evidence="3 4">
    <name type="scientific">Staphylococcus hyicus</name>
    <dbReference type="NCBI Taxonomy" id="1284"/>
    <lineage>
        <taxon>Bacteria</taxon>
        <taxon>Bacillati</taxon>
        <taxon>Bacillota</taxon>
        <taxon>Bacilli</taxon>
        <taxon>Bacillales</taxon>
        <taxon>Staphylococcaceae</taxon>
        <taxon>Staphylococcus</taxon>
    </lineage>
</organism>
<sequence length="144" mass="15810">MNINWKLRFQNKAVLTGLVGAVLLFVKQVTELLGFDLSAQLEQISGIIGAVLTLLAGIGVITDPTSKGVSDSGIAKTYQKPRDSTNPDEFVEWQGVNSDITPDKSEKELVTFDTSLPFTDDSDNVKYDVNEYESEVDSHDSETH</sequence>
<dbReference type="Proteomes" id="UP000285625">
    <property type="component" value="Unassembled WGS sequence"/>
</dbReference>
<dbReference type="InterPro" id="IPR006485">
    <property type="entry name" value="Phage-like_holin"/>
</dbReference>
<evidence type="ECO:0000256" key="1">
    <source>
        <dbReference type="SAM" id="MobiDB-lite"/>
    </source>
</evidence>
<keyword evidence="2" id="KW-0472">Membrane</keyword>
<comment type="caution">
    <text evidence="3">The sequence shown here is derived from an EMBL/GenBank/DDBJ whole genome shotgun (WGS) entry which is preliminary data.</text>
</comment>
<dbReference type="AlphaFoldDB" id="A0A418JI60"/>
<feature type="region of interest" description="Disordered" evidence="1">
    <location>
        <begin position="65"/>
        <end position="105"/>
    </location>
</feature>
<protein>
    <submittedName>
        <fullName evidence="3">Phage holin</fullName>
    </submittedName>
</protein>
<evidence type="ECO:0000313" key="3">
    <source>
        <dbReference type="EMBL" id="RIO45060.1"/>
    </source>
</evidence>
<proteinExistence type="predicted"/>
<reference evidence="3 4" key="1">
    <citation type="journal article" date="2016" name="Front. Microbiol.">
        <title>Comprehensive Phylogenetic Analysis of Bovine Non-aureus Staphylococci Species Based on Whole-Genome Sequencing.</title>
        <authorList>
            <person name="Naushad S."/>
            <person name="Barkema H.W."/>
            <person name="Luby C."/>
            <person name="Condas L.A."/>
            <person name="Nobrega D.B."/>
            <person name="Carson D.A."/>
            <person name="De Buck J."/>
        </authorList>
    </citation>
    <scope>NUCLEOTIDE SEQUENCE [LARGE SCALE GENOMIC DNA]</scope>
    <source>
        <strain evidence="3 4">SNUC 5959</strain>
    </source>
</reference>
<feature type="transmembrane region" description="Helical" evidence="2">
    <location>
        <begin position="44"/>
        <end position="62"/>
    </location>
</feature>
<keyword evidence="2" id="KW-0812">Transmembrane</keyword>
<dbReference type="NCBIfam" id="TIGR01598">
    <property type="entry name" value="holin_phiLC3"/>
    <property type="match status" value="1"/>
</dbReference>
<accession>A0A418JI60</accession>
<dbReference type="Pfam" id="PF04531">
    <property type="entry name" value="Phage_holin_1"/>
    <property type="match status" value="1"/>
</dbReference>
<dbReference type="RefSeq" id="WP_119635611.1">
    <property type="nucleotide sequence ID" value="NZ_QXVO01000024.1"/>
</dbReference>